<dbReference type="InterPro" id="IPR005135">
    <property type="entry name" value="Endo/exonuclease/phosphatase"/>
</dbReference>
<evidence type="ECO:0000259" key="1">
    <source>
        <dbReference type="Pfam" id="PF03372"/>
    </source>
</evidence>
<accession>A0A6J4K561</accession>
<dbReference type="Gene3D" id="3.60.10.10">
    <property type="entry name" value="Endonuclease/exonuclease/phosphatase"/>
    <property type="match status" value="1"/>
</dbReference>
<reference evidence="2" key="1">
    <citation type="submission" date="2020-02" db="EMBL/GenBank/DDBJ databases">
        <authorList>
            <person name="Meier V. D."/>
        </authorList>
    </citation>
    <scope>NUCLEOTIDE SEQUENCE</scope>
    <source>
        <strain evidence="2">AVDCRST_MAG54</strain>
    </source>
</reference>
<dbReference type="InterPro" id="IPR036691">
    <property type="entry name" value="Endo/exonu/phosph_ase_sf"/>
</dbReference>
<dbReference type="EMBL" id="CADCTH010000611">
    <property type="protein sequence ID" value="CAA9295951.1"/>
    <property type="molecule type" value="Genomic_DNA"/>
</dbReference>
<proteinExistence type="predicted"/>
<feature type="domain" description="Endonuclease/exonuclease/phosphatase" evidence="1">
    <location>
        <begin position="4"/>
        <end position="252"/>
    </location>
</feature>
<protein>
    <recommendedName>
        <fullName evidence="1">Endonuclease/exonuclease/phosphatase domain-containing protein</fullName>
    </recommendedName>
</protein>
<sequence>MRLGTWNVLHGAATATGPADVEGVADAVGGLDVDVLGLQEVDRAQPRSDGADLAAVAATAMGAVEHRFAPTLHGMPGAWAPAPDPVGEVTGDTGTPPPDATPAYGIALISRLPVTDWRVLPLPRLPRRVPLLLGSPRRVVWVRDEPRTAVAARVAGPHGPVTVVTTHLSFIPGWNLVQLRHLAHAVRGDGPVVVTGDLDLGARRARLASGLRGLVIGQTFPAEAPRRQIDHLLGRGVVASAPRVHHPPLSDHRALSATVVPAG</sequence>
<dbReference type="GO" id="GO:0003824">
    <property type="term" value="F:catalytic activity"/>
    <property type="evidence" value="ECO:0007669"/>
    <property type="project" value="InterPro"/>
</dbReference>
<gene>
    <name evidence="2" type="ORF">AVDCRST_MAG54-4847</name>
</gene>
<dbReference type="SUPFAM" id="SSF56219">
    <property type="entry name" value="DNase I-like"/>
    <property type="match status" value="1"/>
</dbReference>
<dbReference type="AlphaFoldDB" id="A0A6J4K561"/>
<evidence type="ECO:0000313" key="2">
    <source>
        <dbReference type="EMBL" id="CAA9295951.1"/>
    </source>
</evidence>
<name>A0A6J4K561_9PSEU</name>
<organism evidence="2">
    <name type="scientific">uncultured Actinomycetospora sp</name>
    <dbReference type="NCBI Taxonomy" id="1135996"/>
    <lineage>
        <taxon>Bacteria</taxon>
        <taxon>Bacillati</taxon>
        <taxon>Actinomycetota</taxon>
        <taxon>Actinomycetes</taxon>
        <taxon>Pseudonocardiales</taxon>
        <taxon>Pseudonocardiaceae</taxon>
        <taxon>Actinomycetospora</taxon>
        <taxon>environmental samples</taxon>
    </lineage>
</organism>
<dbReference type="Pfam" id="PF03372">
    <property type="entry name" value="Exo_endo_phos"/>
    <property type="match status" value="1"/>
</dbReference>